<evidence type="ECO:0000256" key="2">
    <source>
        <dbReference type="SAM" id="Phobius"/>
    </source>
</evidence>
<protein>
    <submittedName>
        <fullName evidence="3">Uncharacterized protein</fullName>
    </submittedName>
</protein>
<reference evidence="3 4" key="1">
    <citation type="submission" date="2019-02" db="EMBL/GenBank/DDBJ databases">
        <title>Deep-cultivation of Planctomycetes and their phenomic and genomic characterization uncovers novel biology.</title>
        <authorList>
            <person name="Wiegand S."/>
            <person name="Jogler M."/>
            <person name="Boedeker C."/>
            <person name="Pinto D."/>
            <person name="Vollmers J."/>
            <person name="Rivas-Marin E."/>
            <person name="Kohn T."/>
            <person name="Peeters S.H."/>
            <person name="Heuer A."/>
            <person name="Rast P."/>
            <person name="Oberbeckmann S."/>
            <person name="Bunk B."/>
            <person name="Jeske O."/>
            <person name="Meyerdierks A."/>
            <person name="Storesund J.E."/>
            <person name="Kallscheuer N."/>
            <person name="Luecker S."/>
            <person name="Lage O.M."/>
            <person name="Pohl T."/>
            <person name="Merkel B.J."/>
            <person name="Hornburger P."/>
            <person name="Mueller R.-W."/>
            <person name="Bruemmer F."/>
            <person name="Labrenz M."/>
            <person name="Spormann A.M."/>
            <person name="Op den Camp H."/>
            <person name="Overmann J."/>
            <person name="Amann R."/>
            <person name="Jetten M.S.M."/>
            <person name="Mascher T."/>
            <person name="Medema M.H."/>
            <person name="Devos D.P."/>
            <person name="Kaster A.-K."/>
            <person name="Ovreas L."/>
            <person name="Rohde M."/>
            <person name="Galperin M.Y."/>
            <person name="Jogler C."/>
        </authorList>
    </citation>
    <scope>NUCLEOTIDE SEQUENCE [LARGE SCALE GENOMIC DNA]</scope>
    <source>
        <strain evidence="3 4">K23_9</strain>
    </source>
</reference>
<accession>A0A517NQT3</accession>
<feature type="region of interest" description="Disordered" evidence="1">
    <location>
        <begin position="117"/>
        <end position="139"/>
    </location>
</feature>
<keyword evidence="2" id="KW-0472">Membrane</keyword>
<feature type="compositionally biased region" description="Basic residues" evidence="1">
    <location>
        <begin position="127"/>
        <end position="139"/>
    </location>
</feature>
<dbReference type="RefSeq" id="WP_145417037.1">
    <property type="nucleotide sequence ID" value="NZ_CP036526.1"/>
</dbReference>
<organism evidence="3 4">
    <name type="scientific">Stieleria marina</name>
    <dbReference type="NCBI Taxonomy" id="1930275"/>
    <lineage>
        <taxon>Bacteria</taxon>
        <taxon>Pseudomonadati</taxon>
        <taxon>Planctomycetota</taxon>
        <taxon>Planctomycetia</taxon>
        <taxon>Pirellulales</taxon>
        <taxon>Pirellulaceae</taxon>
        <taxon>Stieleria</taxon>
    </lineage>
</organism>
<keyword evidence="2" id="KW-1133">Transmembrane helix</keyword>
<dbReference type="Proteomes" id="UP000319817">
    <property type="component" value="Chromosome"/>
</dbReference>
<keyword evidence="2" id="KW-0812">Transmembrane</keyword>
<gene>
    <name evidence="3" type="ORF">K239x_14270</name>
</gene>
<keyword evidence="4" id="KW-1185">Reference proteome</keyword>
<dbReference type="EMBL" id="CP036526">
    <property type="protein sequence ID" value="QDT09481.1"/>
    <property type="molecule type" value="Genomic_DNA"/>
</dbReference>
<feature type="transmembrane region" description="Helical" evidence="2">
    <location>
        <begin position="50"/>
        <end position="75"/>
    </location>
</feature>
<dbReference type="AlphaFoldDB" id="A0A517NQT3"/>
<proteinExistence type="predicted"/>
<name>A0A517NQT3_9BACT</name>
<sequence>MSPKHKLITTVWCSITMVATMVLSHGHLILREVMTHWPEQESWEGRFETALYTQGGLVFVASFVVGGALLIRSYFTRMSDEELKRKELAQREKHERATATRHEALMGTLANSVNAKASVVGSDQRSASKKSHASGARPR</sequence>
<dbReference type="OrthoDB" id="280299at2"/>
<evidence type="ECO:0000313" key="3">
    <source>
        <dbReference type="EMBL" id="QDT09481.1"/>
    </source>
</evidence>
<feature type="transmembrane region" description="Helical" evidence="2">
    <location>
        <begin position="7"/>
        <end position="30"/>
    </location>
</feature>
<evidence type="ECO:0000256" key="1">
    <source>
        <dbReference type="SAM" id="MobiDB-lite"/>
    </source>
</evidence>
<evidence type="ECO:0000313" key="4">
    <source>
        <dbReference type="Proteomes" id="UP000319817"/>
    </source>
</evidence>